<dbReference type="SUPFAM" id="SSF53850">
    <property type="entry name" value="Periplasmic binding protein-like II"/>
    <property type="match status" value="1"/>
</dbReference>
<dbReference type="Gene3D" id="1.10.530.10">
    <property type="match status" value="1"/>
</dbReference>
<comment type="similarity">
    <text evidence="1">Belongs to the bacterial solute-binding protein 3 family.</text>
</comment>
<dbReference type="CDD" id="cd01009">
    <property type="entry name" value="PBP2_YfhD_N"/>
    <property type="match status" value="1"/>
</dbReference>
<dbReference type="GO" id="GO:0016998">
    <property type="term" value="P:cell wall macromolecule catabolic process"/>
    <property type="evidence" value="ECO:0007669"/>
    <property type="project" value="UniProtKB-UniRule"/>
</dbReference>
<evidence type="ECO:0000256" key="1">
    <source>
        <dbReference type="ARBA" id="ARBA00010333"/>
    </source>
</evidence>
<dbReference type="NCBIfam" id="NF008112">
    <property type="entry name" value="PRK10859.1"/>
    <property type="match status" value="1"/>
</dbReference>
<dbReference type="AlphaFoldDB" id="A0A4P9UT60"/>
<keyword evidence="2 7" id="KW-0732">Signal</keyword>
<accession>A0A4P9UT60</accession>
<dbReference type="InterPro" id="IPR023703">
    <property type="entry name" value="MltF"/>
</dbReference>
<dbReference type="RefSeq" id="WP_017842432.1">
    <property type="nucleotide sequence ID" value="NZ_CP035467.1"/>
</dbReference>
<name>A0A4P9UT60_METBY</name>
<dbReference type="PANTHER" id="PTHR35936">
    <property type="entry name" value="MEMBRANE-BOUND LYTIC MUREIN TRANSGLYCOSYLASE F"/>
    <property type="match status" value="1"/>
</dbReference>
<gene>
    <name evidence="7 9" type="primary">mltF</name>
    <name evidence="9" type="ORF">EQU24_16985</name>
</gene>
<dbReference type="InterPro" id="IPR023346">
    <property type="entry name" value="Lysozyme-like_dom_sf"/>
</dbReference>
<evidence type="ECO:0000256" key="4">
    <source>
        <dbReference type="ARBA" id="ARBA00023237"/>
    </source>
</evidence>
<dbReference type="PANTHER" id="PTHR35936:SF32">
    <property type="entry name" value="MEMBRANE-BOUND LYTIC MUREIN TRANSGLYCOSYLASE F"/>
    <property type="match status" value="1"/>
</dbReference>
<evidence type="ECO:0000313" key="10">
    <source>
        <dbReference type="Proteomes" id="UP000305881"/>
    </source>
</evidence>
<comment type="domain">
    <text evidence="7">The N-terminal domain does not have lytic activity and probably modulates enzymatic activity. The C-terminal domain is the catalytic active domain.</text>
</comment>
<reference evidence="10" key="1">
    <citation type="journal article" date="2019" name="J. Bacteriol.">
        <title>A Mutagenic Screen Identifies a TonB-Dependent Receptor Required for the Lanthanide Metal Switch in the Type I Methanotroph 'Methylotuvimicrobium buryatense' 5GB1C.</title>
        <authorList>
            <person name="Groom J.D."/>
            <person name="Ford S.M."/>
            <person name="Pesesky M.W."/>
            <person name="Lidstrom M.E."/>
        </authorList>
    </citation>
    <scope>NUCLEOTIDE SEQUENCE [LARGE SCALE GENOMIC DNA]</scope>
    <source>
        <strain evidence="10">5GB1C</strain>
    </source>
</reference>
<dbReference type="EMBL" id="CP035467">
    <property type="protein sequence ID" value="QCW83750.1"/>
    <property type="molecule type" value="Genomic_DNA"/>
</dbReference>
<feature type="domain" description="Solute-binding protein family 3/N-terminal" evidence="8">
    <location>
        <begin position="38"/>
        <end position="261"/>
    </location>
</feature>
<evidence type="ECO:0000256" key="6">
    <source>
        <dbReference type="ARBA" id="ARBA00023316"/>
    </source>
</evidence>
<feature type="active site" evidence="7">
    <location>
        <position position="308"/>
    </location>
</feature>
<proteinExistence type="inferred from homology"/>
<dbReference type="GO" id="GO:0071555">
    <property type="term" value="P:cell wall organization"/>
    <property type="evidence" value="ECO:0007669"/>
    <property type="project" value="UniProtKB-KW"/>
</dbReference>
<dbReference type="Pfam" id="PF01464">
    <property type="entry name" value="SLT"/>
    <property type="match status" value="1"/>
</dbReference>
<dbReference type="Gene3D" id="3.40.190.10">
    <property type="entry name" value="Periplasmic binding protein-like II"/>
    <property type="match status" value="2"/>
</dbReference>
<dbReference type="STRING" id="675511.GCA_000341735_04055"/>
<keyword evidence="6 7" id="KW-0961">Cell wall biogenesis/degradation</keyword>
<sequence>MRRLNALFIPLFVQLPVHDADLNRKPVSVWEDIREKGKLIVLTRHAPTTYYHGDDATQQGFEYELTQQLAQSLNIDVEYKVYDNTAAIMAALAAGEGHIAAAGLTRSELSPKHFQYGPSYKTVEQQVVCNKRSKLPKTNEDLLNHSLLVIADSRSDEKLSEIQQHYPELSWQSTSTLSTEQVLEQVSNGAVDCTVVESNIVAVNRLHYPNLINAYTLSEEKLAWALPHNSSSLRVYIEDWLARIQSDSTLKALNERYYGYAELFDYHDAAVFFQRVKKRLPKYKSYFKQVAADYNIPWTLLATQAYGESEWNPDAESPTGVRGLMMLTNTTAKSLGVNDRLNPRQSIRGGAKYMQQLLKRIPQEVAEEDRIWFAMAAYNIGIAHLLDARELARKMGKNPNVWADIKQVLPLLSERRHFKNLKYGYAAGKDSVKYIDRIRLYHDLLRKTETPESV</sequence>
<evidence type="ECO:0000256" key="7">
    <source>
        <dbReference type="HAMAP-Rule" id="MF_02016"/>
    </source>
</evidence>
<protein>
    <recommendedName>
        <fullName evidence="7">Membrane-bound lytic murein transglycosylase F</fullName>
        <ecNumber evidence="7">4.2.2.n1</ecNumber>
    </recommendedName>
    <alternativeName>
        <fullName evidence="7">Murein lyase F</fullName>
    </alternativeName>
</protein>
<evidence type="ECO:0000256" key="2">
    <source>
        <dbReference type="ARBA" id="ARBA00022729"/>
    </source>
</evidence>
<evidence type="ECO:0000256" key="5">
    <source>
        <dbReference type="ARBA" id="ARBA00023239"/>
    </source>
</evidence>
<dbReference type="GO" id="GO:0009279">
    <property type="term" value="C:cell outer membrane"/>
    <property type="evidence" value="ECO:0007669"/>
    <property type="project" value="UniProtKB-SubCell"/>
</dbReference>
<dbReference type="SUPFAM" id="SSF53955">
    <property type="entry name" value="Lysozyme-like"/>
    <property type="match status" value="1"/>
</dbReference>
<keyword evidence="10" id="KW-1185">Reference proteome</keyword>
<comment type="catalytic activity">
    <reaction evidence="7">
        <text>Exolytic cleavage of the (1-&gt;4)-beta-glycosidic linkage between N-acetylmuramic acid (MurNAc) and N-acetylglucosamine (GlcNAc) residues in peptidoglycan, from either the reducing or the non-reducing ends of the peptidoglycan chains, with concomitant formation of a 1,6-anhydrobond in the MurNAc residue.</text>
        <dbReference type="EC" id="4.2.2.n1"/>
    </reaction>
</comment>
<comment type="function">
    <text evidence="7">Murein-degrading enzyme that degrades murein glycan strands and insoluble, high-molecular weight murein sacculi, with the concomitant formation of a 1,6-anhydromuramoyl product. Lytic transglycosylases (LTs) play an integral role in the metabolism of the peptidoglycan (PG) sacculus. Their lytic action creates space within the PG sacculus to allow for its expansion as well as for the insertion of various structures such as secretion systems and flagella.</text>
</comment>
<dbReference type="Proteomes" id="UP000305881">
    <property type="component" value="Chromosome"/>
</dbReference>
<organism evidence="9 10">
    <name type="scientific">Methylotuvimicrobium buryatense</name>
    <name type="common">Methylomicrobium buryatense</name>
    <dbReference type="NCBI Taxonomy" id="95641"/>
    <lineage>
        <taxon>Bacteria</taxon>
        <taxon>Pseudomonadati</taxon>
        <taxon>Pseudomonadota</taxon>
        <taxon>Gammaproteobacteria</taxon>
        <taxon>Methylococcales</taxon>
        <taxon>Methylococcaceae</taxon>
        <taxon>Methylotuvimicrobium</taxon>
    </lineage>
</organism>
<dbReference type="GO" id="GO:0008933">
    <property type="term" value="F:peptidoglycan lytic transglycosylase activity"/>
    <property type="evidence" value="ECO:0007669"/>
    <property type="project" value="UniProtKB-UniRule"/>
</dbReference>
<keyword evidence="3 7" id="KW-0472">Membrane</keyword>
<dbReference type="Pfam" id="PF00497">
    <property type="entry name" value="SBP_bac_3"/>
    <property type="match status" value="1"/>
</dbReference>
<dbReference type="GO" id="GO:0009253">
    <property type="term" value="P:peptidoglycan catabolic process"/>
    <property type="evidence" value="ECO:0007669"/>
    <property type="project" value="TreeGrafter"/>
</dbReference>
<comment type="similarity">
    <text evidence="7">In the C-terminal section; belongs to the transglycosylase Slt family.</text>
</comment>
<dbReference type="SMART" id="SM00062">
    <property type="entry name" value="PBPb"/>
    <property type="match status" value="1"/>
</dbReference>
<evidence type="ECO:0000256" key="3">
    <source>
        <dbReference type="ARBA" id="ARBA00023136"/>
    </source>
</evidence>
<dbReference type="EC" id="4.2.2.n1" evidence="7"/>
<evidence type="ECO:0000259" key="8">
    <source>
        <dbReference type="SMART" id="SM00062"/>
    </source>
</evidence>
<keyword evidence="5 7" id="KW-0456">Lyase</keyword>
<comment type="subcellular location">
    <subcellularLocation>
        <location evidence="7">Cell outer membrane</location>
        <topology evidence="7">Peripheral membrane protein</topology>
    </subcellularLocation>
    <text evidence="7">Attached to the inner leaflet of the outer membrane.</text>
</comment>
<dbReference type="KEGG" id="mbur:EQU24_16985"/>
<dbReference type="InterPro" id="IPR001638">
    <property type="entry name" value="Solute-binding_3/MltF_N"/>
</dbReference>
<dbReference type="InterPro" id="IPR008258">
    <property type="entry name" value="Transglycosylase_SLT_dom_1"/>
</dbReference>
<feature type="region of interest" description="LT domain" evidence="7">
    <location>
        <begin position="262"/>
        <end position="454"/>
    </location>
</feature>
<evidence type="ECO:0000313" key="9">
    <source>
        <dbReference type="EMBL" id="QCW83750.1"/>
    </source>
</evidence>
<dbReference type="OrthoDB" id="9815002at2"/>
<dbReference type="HAMAP" id="MF_02016">
    <property type="entry name" value="MltF"/>
    <property type="match status" value="1"/>
</dbReference>
<comment type="caution">
    <text evidence="7">Lacks conserved residue(s) required for the propagation of feature annotation.</text>
</comment>
<dbReference type="CDD" id="cd13403">
    <property type="entry name" value="MLTF-like"/>
    <property type="match status" value="1"/>
</dbReference>
<keyword evidence="4 7" id="KW-0998">Cell outer membrane</keyword>
<comment type="similarity">
    <text evidence="7">In the N-terminal section; belongs to the bacterial solute-binding protein 3 family.</text>
</comment>